<proteinExistence type="predicted"/>
<sequence length="182" mass="21061">MKLFRDLEILIGLNSKIGGVCYMIYYKSRFYLVYWGAEIGIIDVQDGPEPRVESRLIHLDDNRDLFSQGNVQYYLVEVNDALLLLVRFGRNRPDVEDGVDTCKCEVYELDAVEGKFKEINNLGDSTIFFGSFIDSPKVIGAEPNHIYFTDDWFEENYFFWNVAVEKTQGLTILKMEVLNLLS</sequence>
<accession>A0A3Q7ISA6</accession>
<protein>
    <recommendedName>
        <fullName evidence="1">KIB1-4 beta-propeller domain-containing protein</fullName>
    </recommendedName>
</protein>
<name>A0A3Q7ISA6_SOLLC</name>
<evidence type="ECO:0000259" key="1">
    <source>
        <dbReference type="Pfam" id="PF03478"/>
    </source>
</evidence>
<dbReference type="PANTHER" id="PTHR44259">
    <property type="entry name" value="OS07G0183000 PROTEIN-RELATED"/>
    <property type="match status" value="1"/>
</dbReference>
<dbReference type="AlphaFoldDB" id="A0A3Q7ISA6"/>
<dbReference type="EnsemblPlants" id="Solyc09g007343.1.1">
    <property type="protein sequence ID" value="Solyc09g007343.1.1"/>
    <property type="gene ID" value="Solyc09g007343.1"/>
</dbReference>
<reference evidence="2" key="2">
    <citation type="submission" date="2019-01" db="UniProtKB">
        <authorList>
            <consortium name="EnsemblPlants"/>
        </authorList>
    </citation>
    <scope>IDENTIFICATION</scope>
    <source>
        <strain evidence="2">cv. Heinz 1706</strain>
    </source>
</reference>
<dbReference type="Pfam" id="PF03478">
    <property type="entry name" value="Beta-prop_KIB1-4"/>
    <property type="match status" value="1"/>
</dbReference>
<dbReference type="InterPro" id="IPR005174">
    <property type="entry name" value="KIB1-4_b-propeller"/>
</dbReference>
<organism evidence="2">
    <name type="scientific">Solanum lycopersicum</name>
    <name type="common">Tomato</name>
    <name type="synonym">Lycopersicon esculentum</name>
    <dbReference type="NCBI Taxonomy" id="4081"/>
    <lineage>
        <taxon>Eukaryota</taxon>
        <taxon>Viridiplantae</taxon>
        <taxon>Streptophyta</taxon>
        <taxon>Embryophyta</taxon>
        <taxon>Tracheophyta</taxon>
        <taxon>Spermatophyta</taxon>
        <taxon>Magnoliopsida</taxon>
        <taxon>eudicotyledons</taxon>
        <taxon>Gunneridae</taxon>
        <taxon>Pentapetalae</taxon>
        <taxon>asterids</taxon>
        <taxon>lamiids</taxon>
        <taxon>Solanales</taxon>
        <taxon>Solanaceae</taxon>
        <taxon>Solanoideae</taxon>
        <taxon>Solaneae</taxon>
        <taxon>Solanum</taxon>
        <taxon>Solanum subgen. Lycopersicon</taxon>
    </lineage>
</organism>
<keyword evidence="3" id="KW-1185">Reference proteome</keyword>
<dbReference type="Gramene" id="Solyc09g007343.1.1">
    <property type="protein sequence ID" value="Solyc09g007343.1.1"/>
    <property type="gene ID" value="Solyc09g007343.1"/>
</dbReference>
<dbReference type="InterPro" id="IPR050942">
    <property type="entry name" value="F-box_BR-signaling"/>
</dbReference>
<feature type="domain" description="KIB1-4 beta-propeller" evidence="1">
    <location>
        <begin position="21"/>
        <end position="160"/>
    </location>
</feature>
<dbReference type="Proteomes" id="UP000004994">
    <property type="component" value="Chromosome 9"/>
</dbReference>
<reference evidence="2" key="1">
    <citation type="journal article" date="2012" name="Nature">
        <title>The tomato genome sequence provides insights into fleshy fruit evolution.</title>
        <authorList>
            <consortium name="Tomato Genome Consortium"/>
        </authorList>
    </citation>
    <scope>NUCLEOTIDE SEQUENCE [LARGE SCALE GENOMIC DNA]</scope>
    <source>
        <strain evidence="2">cv. Heinz 1706</strain>
    </source>
</reference>
<dbReference type="InParanoid" id="A0A3Q7ISA6"/>
<dbReference type="PANTHER" id="PTHR44259:SF52">
    <property type="entry name" value="UBIQUITIN-PROTEIN LIGASE"/>
    <property type="match status" value="1"/>
</dbReference>
<evidence type="ECO:0000313" key="3">
    <source>
        <dbReference type="Proteomes" id="UP000004994"/>
    </source>
</evidence>
<evidence type="ECO:0000313" key="2">
    <source>
        <dbReference type="EnsemblPlants" id="Solyc09g007343.1.1"/>
    </source>
</evidence>